<name>A0A0G1C2X7_9BACT</name>
<sequence length="190" mass="22281">MLDNLVRQAFANGLRKGYLGERLWGDPLFHEHEFFEWLFKAFVIFLKVPTNRNDWNARYADTYLFGEQSRGGFEIVKITIDGEERTFMRLYAGAVLGEESLAKLGITAEDVIDFLKRVLLEAGDKTRLDQSYQRLDRNWQYSYQVVDDLEFDSEIFGLPLLRGSERILFLASDASWHRVLKHNFIFVEVK</sequence>
<organism evidence="1 2">
    <name type="scientific">candidate division CPR1 bacterium GW2011_GWA2_42_17</name>
    <dbReference type="NCBI Taxonomy" id="1618341"/>
    <lineage>
        <taxon>Bacteria</taxon>
        <taxon>candidate division CPR1</taxon>
    </lineage>
</organism>
<proteinExistence type="predicted"/>
<dbReference type="EMBL" id="LCCZ01000014">
    <property type="protein sequence ID" value="KKS44003.1"/>
    <property type="molecule type" value="Genomic_DNA"/>
</dbReference>
<dbReference type="Proteomes" id="UP000034875">
    <property type="component" value="Unassembled WGS sequence"/>
</dbReference>
<comment type="caution">
    <text evidence="1">The sequence shown here is derived from an EMBL/GenBank/DDBJ whole genome shotgun (WGS) entry which is preliminary data.</text>
</comment>
<gene>
    <name evidence="1" type="ORF">UV05_C0014G0003</name>
</gene>
<evidence type="ECO:0000313" key="2">
    <source>
        <dbReference type="Proteomes" id="UP000034875"/>
    </source>
</evidence>
<dbReference type="AlphaFoldDB" id="A0A0G1C2X7"/>
<protein>
    <submittedName>
        <fullName evidence="1">Uncharacterized protein</fullName>
    </submittedName>
</protein>
<evidence type="ECO:0000313" key="1">
    <source>
        <dbReference type="EMBL" id="KKS44003.1"/>
    </source>
</evidence>
<reference evidence="1 2" key="1">
    <citation type="journal article" date="2015" name="Nature">
        <title>rRNA introns, odd ribosomes, and small enigmatic genomes across a large radiation of phyla.</title>
        <authorList>
            <person name="Brown C.T."/>
            <person name="Hug L.A."/>
            <person name="Thomas B.C."/>
            <person name="Sharon I."/>
            <person name="Castelle C.J."/>
            <person name="Singh A."/>
            <person name="Wilkins M.J."/>
            <person name="Williams K.H."/>
            <person name="Banfield J.F."/>
        </authorList>
    </citation>
    <scope>NUCLEOTIDE SEQUENCE [LARGE SCALE GENOMIC DNA]</scope>
</reference>
<accession>A0A0G1C2X7</accession>